<feature type="chain" id="PRO_5047082086" description="cellulose 1,4-beta-cellobiosidase (non-reducing end)" evidence="10">
    <location>
        <begin position="18"/>
        <end position="332"/>
    </location>
</feature>
<dbReference type="EMBL" id="CAUYUJ010020289">
    <property type="protein sequence ID" value="CAK0897175.1"/>
    <property type="molecule type" value="Genomic_DNA"/>
</dbReference>
<comment type="similarity">
    <text evidence="2">Belongs to the glycosyl hydrolase 7 (cellulase C) family.</text>
</comment>
<dbReference type="EC" id="3.2.1.91" evidence="3"/>
<keyword evidence="8" id="KW-0326">Glycosidase</keyword>
<comment type="caution">
    <text evidence="11">The sequence shown here is derived from an EMBL/GenBank/DDBJ whole genome shotgun (WGS) entry which is preliminary data.</text>
</comment>
<keyword evidence="6" id="KW-0136">Cellulose degradation</keyword>
<keyword evidence="7" id="KW-0119">Carbohydrate metabolism</keyword>
<evidence type="ECO:0000256" key="1">
    <source>
        <dbReference type="ARBA" id="ARBA00001641"/>
    </source>
</evidence>
<dbReference type="Pfam" id="PF00840">
    <property type="entry name" value="Glyco_hydro_7"/>
    <property type="match status" value="1"/>
</dbReference>
<dbReference type="PRINTS" id="PR00734">
    <property type="entry name" value="GLHYDRLASE7"/>
</dbReference>
<keyword evidence="4 10" id="KW-0732">Signal</keyword>
<dbReference type="InterPro" id="IPR037019">
    <property type="entry name" value="Glyco_hydro_7_sf"/>
</dbReference>
<accession>A0ABN9XC81</accession>
<keyword evidence="12" id="KW-1185">Reference proteome</keyword>
<reference evidence="11" key="1">
    <citation type="submission" date="2023-10" db="EMBL/GenBank/DDBJ databases">
        <authorList>
            <person name="Chen Y."/>
            <person name="Shah S."/>
            <person name="Dougan E. K."/>
            <person name="Thang M."/>
            <person name="Chan C."/>
        </authorList>
    </citation>
    <scope>NUCLEOTIDE SEQUENCE [LARGE SCALE GENOMIC DNA]</scope>
</reference>
<keyword evidence="5" id="KW-0378">Hydrolase</keyword>
<dbReference type="Proteomes" id="UP001189429">
    <property type="component" value="Unassembled WGS sequence"/>
</dbReference>
<proteinExistence type="inferred from homology"/>
<dbReference type="Gene3D" id="2.70.100.10">
    <property type="entry name" value="Glycoside hydrolase, family 7, domain"/>
    <property type="match status" value="1"/>
</dbReference>
<feature type="signal peptide" evidence="10">
    <location>
        <begin position="1"/>
        <end position="17"/>
    </location>
</feature>
<evidence type="ECO:0000256" key="5">
    <source>
        <dbReference type="ARBA" id="ARBA00022801"/>
    </source>
</evidence>
<evidence type="ECO:0000256" key="9">
    <source>
        <dbReference type="ARBA" id="ARBA00023326"/>
    </source>
</evidence>
<evidence type="ECO:0000256" key="4">
    <source>
        <dbReference type="ARBA" id="ARBA00022729"/>
    </source>
</evidence>
<organism evidence="11 12">
    <name type="scientific">Prorocentrum cordatum</name>
    <dbReference type="NCBI Taxonomy" id="2364126"/>
    <lineage>
        <taxon>Eukaryota</taxon>
        <taxon>Sar</taxon>
        <taxon>Alveolata</taxon>
        <taxon>Dinophyceae</taxon>
        <taxon>Prorocentrales</taxon>
        <taxon>Prorocentraceae</taxon>
        <taxon>Prorocentrum</taxon>
    </lineage>
</organism>
<name>A0ABN9XC81_9DINO</name>
<keyword evidence="9" id="KW-0624">Polysaccharide degradation</keyword>
<sequence>MALSLVICAGGLALGIAQHAGSLKREEHPKLSVSMCTASGCISQEKEVVIDQNWRWVHKRGQPVNCYTGNQWDTSICPDPKTCAANCEVGAADTEYASTYGVTTNGDELKMGFVTQGAYSKNVGSRNFLMDDESTYYMFKLKNKEFTFDVDVSKLPCGLNGAVYFVEMDADGGMAKNPTNKAGAKYGTGYCDAQCPQDVKFINGEGNVVNWTATGPGTGVGQYGACCTEMDVWEANSISTAYTAHSCTTDGHRRCEGDDCGNTAGSRYKGLCDKNGCDLQTYRLGNTTFFGKGGVIDTLQKVTVVKMARTVGTSRKFAVIMSRTERRSAPPN</sequence>
<evidence type="ECO:0000256" key="8">
    <source>
        <dbReference type="ARBA" id="ARBA00023295"/>
    </source>
</evidence>
<gene>
    <name evidence="11" type="ORF">PCOR1329_LOCUS75433</name>
</gene>
<evidence type="ECO:0000256" key="10">
    <source>
        <dbReference type="SAM" id="SignalP"/>
    </source>
</evidence>
<dbReference type="PANTHER" id="PTHR33753:SF2">
    <property type="entry name" value="GLYCOSIDE HYDROLASE FAMILY 7 PROTEIN"/>
    <property type="match status" value="1"/>
</dbReference>
<protein>
    <recommendedName>
        <fullName evidence="3">cellulose 1,4-beta-cellobiosidase (non-reducing end)</fullName>
        <ecNumber evidence="3">3.2.1.91</ecNumber>
    </recommendedName>
</protein>
<evidence type="ECO:0000313" key="12">
    <source>
        <dbReference type="Proteomes" id="UP001189429"/>
    </source>
</evidence>
<evidence type="ECO:0000256" key="7">
    <source>
        <dbReference type="ARBA" id="ARBA00023277"/>
    </source>
</evidence>
<comment type="catalytic activity">
    <reaction evidence="1">
        <text>Hydrolysis of (1-&gt;4)-beta-D-glucosidic linkages in cellulose and cellotetraose, releasing cellobiose from the non-reducing ends of the chains.</text>
        <dbReference type="EC" id="3.2.1.91"/>
    </reaction>
</comment>
<evidence type="ECO:0000256" key="2">
    <source>
        <dbReference type="ARBA" id="ARBA00006044"/>
    </source>
</evidence>
<evidence type="ECO:0000313" key="11">
    <source>
        <dbReference type="EMBL" id="CAK0897175.1"/>
    </source>
</evidence>
<evidence type="ECO:0000256" key="6">
    <source>
        <dbReference type="ARBA" id="ARBA00023001"/>
    </source>
</evidence>
<dbReference type="InterPro" id="IPR001722">
    <property type="entry name" value="Glyco_hydro_7"/>
</dbReference>
<evidence type="ECO:0000256" key="3">
    <source>
        <dbReference type="ARBA" id="ARBA00012561"/>
    </source>
</evidence>
<dbReference type="SUPFAM" id="SSF49899">
    <property type="entry name" value="Concanavalin A-like lectins/glucanases"/>
    <property type="match status" value="1"/>
</dbReference>
<dbReference type="PANTHER" id="PTHR33753">
    <property type="entry name" value="1,4-BETA-D-GLUCAN CELLOBIOHYDROLASE B"/>
    <property type="match status" value="1"/>
</dbReference>
<dbReference type="InterPro" id="IPR013320">
    <property type="entry name" value="ConA-like_dom_sf"/>
</dbReference>